<feature type="binding site" evidence="6">
    <location>
        <begin position="10"/>
        <end position="12"/>
    </location>
    <ligand>
        <name>substrate</name>
    </ligand>
</feature>
<dbReference type="PROSITE" id="PS00101">
    <property type="entry name" value="HEXAPEP_TRANSFERASES"/>
    <property type="match status" value="1"/>
</dbReference>
<proteinExistence type="inferred from homology"/>
<evidence type="ECO:0000259" key="7">
    <source>
        <dbReference type="Pfam" id="PF17836"/>
    </source>
</evidence>
<dbReference type="PANTHER" id="PTHR43300:SF7">
    <property type="entry name" value="UDP-N-ACETYLBACILLOSAMINE N-ACETYLTRANSFERASE"/>
    <property type="match status" value="1"/>
</dbReference>
<feature type="binding site" evidence="6">
    <location>
        <position position="144"/>
    </location>
    <ligand>
        <name>acetyl-CoA</name>
        <dbReference type="ChEBI" id="CHEBI:57288"/>
    </ligand>
</feature>
<dbReference type="Pfam" id="PF17836">
    <property type="entry name" value="PglD_N"/>
    <property type="match status" value="1"/>
</dbReference>
<feature type="domain" description="PglD N-terminal" evidence="7">
    <location>
        <begin position="5"/>
        <end position="80"/>
    </location>
</feature>
<keyword evidence="9" id="KW-1185">Reference proteome</keyword>
<feature type="active site" description="Proton acceptor" evidence="5">
    <location>
        <position position="135"/>
    </location>
</feature>
<protein>
    <submittedName>
        <fullName evidence="8">Acetyltransferase</fullName>
    </submittedName>
</protein>
<dbReference type="InterPro" id="IPR018357">
    <property type="entry name" value="Hexapep_transf_CS"/>
</dbReference>
<dbReference type="Pfam" id="PF00132">
    <property type="entry name" value="Hexapep"/>
    <property type="match status" value="1"/>
</dbReference>
<dbReference type="PANTHER" id="PTHR43300">
    <property type="entry name" value="ACETYLTRANSFERASE"/>
    <property type="match status" value="1"/>
</dbReference>
<dbReference type="InterPro" id="IPR001451">
    <property type="entry name" value="Hexapep"/>
</dbReference>
<evidence type="ECO:0000256" key="5">
    <source>
        <dbReference type="PIRSR" id="PIRSR620019-1"/>
    </source>
</evidence>
<evidence type="ECO:0000313" key="8">
    <source>
        <dbReference type="EMBL" id="QIA64424.1"/>
    </source>
</evidence>
<dbReference type="RefSeq" id="WP_164649330.1">
    <property type="nucleotide sequence ID" value="NZ_CP047475.1"/>
</dbReference>
<feature type="site" description="Increases basicity of active site His" evidence="5">
    <location>
        <position position="136"/>
    </location>
</feature>
<dbReference type="GO" id="GO:0016746">
    <property type="term" value="F:acyltransferase activity"/>
    <property type="evidence" value="ECO:0007669"/>
    <property type="project" value="UniProtKB-KW"/>
</dbReference>
<dbReference type="SUPFAM" id="SSF51161">
    <property type="entry name" value="Trimeric LpxA-like enzymes"/>
    <property type="match status" value="1"/>
</dbReference>
<dbReference type="AlphaFoldDB" id="A0A7Z2T4U7"/>
<evidence type="ECO:0000256" key="2">
    <source>
        <dbReference type="ARBA" id="ARBA00022679"/>
    </source>
</evidence>
<evidence type="ECO:0000256" key="4">
    <source>
        <dbReference type="ARBA" id="ARBA00023315"/>
    </source>
</evidence>
<keyword evidence="3" id="KW-0677">Repeat</keyword>
<organism evidence="8 9">
    <name type="scientific">Vibrio astriarenae</name>
    <dbReference type="NCBI Taxonomy" id="1481923"/>
    <lineage>
        <taxon>Bacteria</taxon>
        <taxon>Pseudomonadati</taxon>
        <taxon>Pseudomonadota</taxon>
        <taxon>Gammaproteobacteria</taxon>
        <taxon>Vibrionales</taxon>
        <taxon>Vibrionaceae</taxon>
        <taxon>Vibrio</taxon>
    </lineage>
</organism>
<keyword evidence="2 8" id="KW-0808">Transferase</keyword>
<dbReference type="InterPro" id="IPR050179">
    <property type="entry name" value="Trans_hexapeptide_repeat"/>
</dbReference>
<dbReference type="InterPro" id="IPR011004">
    <property type="entry name" value="Trimer_LpxA-like_sf"/>
</dbReference>
<accession>A0A7Z2T4U7</accession>
<evidence type="ECO:0000256" key="6">
    <source>
        <dbReference type="PIRSR" id="PIRSR620019-2"/>
    </source>
</evidence>
<dbReference type="Gene3D" id="3.40.50.20">
    <property type="match status" value="1"/>
</dbReference>
<dbReference type="InterPro" id="IPR041561">
    <property type="entry name" value="PglD_N"/>
</dbReference>
<reference evidence="8 9" key="1">
    <citation type="submission" date="2020-01" db="EMBL/GenBank/DDBJ databases">
        <title>Whole genome and functional gene identification of agarase of Vibrio HN897.</title>
        <authorList>
            <person name="Liu Y."/>
            <person name="Zhao Z."/>
        </authorList>
    </citation>
    <scope>NUCLEOTIDE SEQUENCE [LARGE SCALE GENOMIC DNA]</scope>
    <source>
        <strain evidence="8 9">HN897</strain>
    </source>
</reference>
<feature type="binding site" evidence="6">
    <location>
        <begin position="32"/>
        <end position="33"/>
    </location>
    <ligand>
        <name>substrate</name>
    </ligand>
</feature>
<dbReference type="EMBL" id="CP047475">
    <property type="protein sequence ID" value="QIA64424.1"/>
    <property type="molecule type" value="Genomic_DNA"/>
</dbReference>
<dbReference type="Gene3D" id="2.160.10.10">
    <property type="entry name" value="Hexapeptide repeat proteins"/>
    <property type="match status" value="1"/>
</dbReference>
<evidence type="ECO:0000256" key="1">
    <source>
        <dbReference type="ARBA" id="ARBA00007274"/>
    </source>
</evidence>
<gene>
    <name evidence="8" type="ORF">GT360_13400</name>
</gene>
<evidence type="ECO:0000256" key="3">
    <source>
        <dbReference type="ARBA" id="ARBA00022737"/>
    </source>
</evidence>
<dbReference type="Proteomes" id="UP000464262">
    <property type="component" value="Chromosome 1"/>
</dbReference>
<dbReference type="KEGG" id="vas:GT360_13400"/>
<feature type="binding site" evidence="6">
    <location>
        <position position="68"/>
    </location>
    <ligand>
        <name>substrate</name>
    </ligand>
</feature>
<dbReference type="CDD" id="cd03360">
    <property type="entry name" value="LbH_AT_putative"/>
    <property type="match status" value="1"/>
</dbReference>
<comment type="similarity">
    <text evidence="1">Belongs to the transferase hexapeptide repeat family.</text>
</comment>
<sequence length="210" mass="22308">MKTCAILGASGHGKVIAEIAELNGFNQITFFDDRWPELTSIEHWPVLGDSRTLLASAAQYDLCVVAIGNNKVRLEKFQRLKEVSATLSVLRHPSAVISQYAQIHAGTVIMAQAVVNSFCHIDEACIINTSATVDHDCKLGKGVHVSPGANLAGAVEVGENTWIGVGSQVKQQVSIGRDVVVGAGSTVVKDVLDSKIVVGTPAHELSIKKD</sequence>
<evidence type="ECO:0000313" key="9">
    <source>
        <dbReference type="Proteomes" id="UP000464262"/>
    </source>
</evidence>
<dbReference type="InterPro" id="IPR020019">
    <property type="entry name" value="AcTrfase_PglD-like"/>
</dbReference>
<dbReference type="NCBIfam" id="TIGR03570">
    <property type="entry name" value="NeuD_NnaD"/>
    <property type="match status" value="1"/>
</dbReference>
<name>A0A7Z2T4U7_9VIBR</name>
<keyword evidence="4" id="KW-0012">Acyltransferase</keyword>